<dbReference type="InterPro" id="IPR028097">
    <property type="entry name" value="FAM91_C_dom"/>
</dbReference>
<organism evidence="5 6">
    <name type="scientific">Hypsibius exemplaris</name>
    <name type="common">Freshwater tardigrade</name>
    <dbReference type="NCBI Taxonomy" id="2072580"/>
    <lineage>
        <taxon>Eukaryota</taxon>
        <taxon>Metazoa</taxon>
        <taxon>Ecdysozoa</taxon>
        <taxon>Tardigrada</taxon>
        <taxon>Eutardigrada</taxon>
        <taxon>Parachela</taxon>
        <taxon>Hypsibioidea</taxon>
        <taxon>Hypsibiidae</taxon>
        <taxon>Hypsibius</taxon>
    </lineage>
</organism>
<reference evidence="6" key="1">
    <citation type="submission" date="2017-01" db="EMBL/GenBank/DDBJ databases">
        <title>Comparative genomics of anhydrobiosis in the tardigrade Hypsibius dujardini.</title>
        <authorList>
            <person name="Yoshida Y."/>
            <person name="Koutsovoulos G."/>
            <person name="Laetsch D."/>
            <person name="Stevens L."/>
            <person name="Kumar S."/>
            <person name="Horikawa D."/>
            <person name="Ishino K."/>
            <person name="Komine S."/>
            <person name="Tomita M."/>
            <person name="Blaxter M."/>
            <person name="Arakawa K."/>
        </authorList>
    </citation>
    <scope>NUCLEOTIDE SEQUENCE [LARGE SCALE GENOMIC DNA]</scope>
    <source>
        <strain evidence="6">Z151</strain>
    </source>
</reference>
<dbReference type="InterPro" id="IPR028091">
    <property type="entry name" value="FAM91_N_dom"/>
</dbReference>
<evidence type="ECO:0000256" key="2">
    <source>
        <dbReference type="SAM" id="MobiDB-lite"/>
    </source>
</evidence>
<dbReference type="Proteomes" id="UP000192578">
    <property type="component" value="Unassembled WGS sequence"/>
</dbReference>
<evidence type="ECO:0000259" key="4">
    <source>
        <dbReference type="Pfam" id="PF14648"/>
    </source>
</evidence>
<sequence length="799" mass="89878">MEAKVESCILKNTAWNRLPPDIRQNFGGNEKEYYKIVLQVSIQHQLRWDGNLVKQLTKDREGYYEKVVQNSRDRLMLFPYHLSRYVIRELRITPFQFYAQMVQNLFATEQSYDQLPNFTAADCLRVLGIGRNQYIEKMNQSRSKKFFRIGRRQSAMDVMPTVPVDDASIEAWWIVQPGNVLQDDVKVMPTEEKAMIDSLYVNGPQKAGKLDLDVLRRIYVKGLVYVDVPISDEDYISVPPLEGFVMNRVLGDYFETLLYKVFISIDEYTPVSELANILQIEIAEVKDAISIFCRLGFAKVKNCDMDVVELHPSWVASAFGKKDTKDIDDDTASSVDSETPSTPMTPLTPGMDKLGGAFKLDEEVTTPGLGPANKRIGFMFDSTLTAFLMMGNLSPGLKNHAVTMFEVGKLADESLDSFLAELEKVVPEEEIQGEALRYFHHAINLRKLVRFLRHNPALAVENPLSTEPSGGLGVDLLRCESLRGLDQASLNRVLKKNYSLLLSLAPMSNEARPVCPLVPPHIGCPIPEVHSIWFRLFVYTLIDSHPATVVYRKGEVLKTLPKVFLDYDYLMLIPWGHDSAVIPTSIALSLVNDALRHHPVLLQAHGASVDADLVYVPFPMSTAENADPSSFESHPAVRKLRDVLNLNTTCGYITLMNMSSSAVRHGRRSAFAEMEDGNDSDSLSVKSEESLLGERKMEKDSDWLVVECTYGIPVFLESLSDEICRRIVANRICSGENLTRLEEANRDTAQLLLEFIISHQDQSLRISFTHGPPGLETEDGKDVVAVPTRTLSVLHGRIK</sequence>
<dbReference type="Pfam" id="PF14648">
    <property type="entry name" value="FAM91_C"/>
    <property type="match status" value="1"/>
</dbReference>
<dbReference type="PANTHER" id="PTHR28441">
    <property type="entry name" value="PROTEIN FAM91A1"/>
    <property type="match status" value="1"/>
</dbReference>
<dbReference type="InterPro" id="IPR039199">
    <property type="entry name" value="FAM91"/>
</dbReference>
<feature type="compositionally biased region" description="Polar residues" evidence="2">
    <location>
        <begin position="332"/>
        <end position="345"/>
    </location>
</feature>
<protein>
    <submittedName>
        <fullName evidence="5">Protein FAM91A1</fullName>
    </submittedName>
</protein>
<evidence type="ECO:0000256" key="1">
    <source>
        <dbReference type="ARBA" id="ARBA00010319"/>
    </source>
</evidence>
<keyword evidence="6" id="KW-1185">Reference proteome</keyword>
<dbReference type="AlphaFoldDB" id="A0A9X6NJ83"/>
<feature type="domain" description="FAM91 N-terminal" evidence="3">
    <location>
        <begin position="8"/>
        <end position="314"/>
    </location>
</feature>
<proteinExistence type="inferred from homology"/>
<dbReference type="OrthoDB" id="275996at2759"/>
<dbReference type="PANTHER" id="PTHR28441:SF2">
    <property type="entry name" value="PROTEIN FAM91A1"/>
    <property type="match status" value="1"/>
</dbReference>
<feature type="domain" description="FAM91 C-terminal" evidence="4">
    <location>
        <begin position="373"/>
        <end position="793"/>
    </location>
</feature>
<dbReference type="Pfam" id="PF14647">
    <property type="entry name" value="FAM91_N"/>
    <property type="match status" value="1"/>
</dbReference>
<comment type="caution">
    <text evidence="5">The sequence shown here is derived from an EMBL/GenBank/DDBJ whole genome shotgun (WGS) entry which is preliminary data.</text>
</comment>
<name>A0A9X6NJ83_HYPEX</name>
<gene>
    <name evidence="5" type="ORF">BV898_19588</name>
</gene>
<evidence type="ECO:0000313" key="6">
    <source>
        <dbReference type="Proteomes" id="UP000192578"/>
    </source>
</evidence>
<accession>A0A9X6NJ83</accession>
<dbReference type="EMBL" id="MTYJ01000577">
    <property type="protein sequence ID" value="OWA55200.1"/>
    <property type="molecule type" value="Genomic_DNA"/>
</dbReference>
<feature type="region of interest" description="Disordered" evidence="2">
    <location>
        <begin position="324"/>
        <end position="349"/>
    </location>
</feature>
<comment type="similarity">
    <text evidence="1">Belongs to the FAM91 family.</text>
</comment>
<evidence type="ECO:0000259" key="3">
    <source>
        <dbReference type="Pfam" id="PF14647"/>
    </source>
</evidence>
<evidence type="ECO:0000313" key="5">
    <source>
        <dbReference type="EMBL" id="OWA55200.1"/>
    </source>
</evidence>